<feature type="non-terminal residue" evidence="3">
    <location>
        <position position="1"/>
    </location>
</feature>
<feature type="domain" description="Glycosyltransferase subfamily 4-like N-terminal" evidence="2">
    <location>
        <begin position="43"/>
        <end position="198"/>
    </location>
</feature>
<dbReference type="GO" id="GO:0016757">
    <property type="term" value="F:glycosyltransferase activity"/>
    <property type="evidence" value="ECO:0007669"/>
    <property type="project" value="TreeGrafter"/>
</dbReference>
<dbReference type="PANTHER" id="PTHR45947">
    <property type="entry name" value="SULFOQUINOVOSYL TRANSFERASE SQD2"/>
    <property type="match status" value="1"/>
</dbReference>
<protein>
    <recommendedName>
        <fullName evidence="2">Glycosyltransferase subfamily 4-like N-terminal domain-containing protein</fullName>
    </recommendedName>
</protein>
<dbReference type="Pfam" id="PF13439">
    <property type="entry name" value="Glyco_transf_4"/>
    <property type="match status" value="1"/>
</dbReference>
<feature type="non-terminal residue" evidence="3">
    <location>
        <position position="253"/>
    </location>
</feature>
<dbReference type="EMBL" id="BARS01040946">
    <property type="protein sequence ID" value="GAG40766.1"/>
    <property type="molecule type" value="Genomic_DNA"/>
</dbReference>
<feature type="compositionally biased region" description="Polar residues" evidence="1">
    <location>
        <begin position="11"/>
        <end position="23"/>
    </location>
</feature>
<dbReference type="AlphaFoldDB" id="X0YVX5"/>
<name>X0YVX5_9ZZZZ</name>
<feature type="region of interest" description="Disordered" evidence="1">
    <location>
        <begin position="1"/>
        <end position="23"/>
    </location>
</feature>
<organism evidence="3">
    <name type="scientific">marine sediment metagenome</name>
    <dbReference type="NCBI Taxonomy" id="412755"/>
    <lineage>
        <taxon>unclassified sequences</taxon>
        <taxon>metagenomes</taxon>
        <taxon>ecological metagenomes</taxon>
    </lineage>
</organism>
<dbReference type="InterPro" id="IPR050194">
    <property type="entry name" value="Glycosyltransferase_grp1"/>
</dbReference>
<proteinExistence type="predicted"/>
<comment type="caution">
    <text evidence="3">The sequence shown here is derived from an EMBL/GenBank/DDBJ whole genome shotgun (WGS) entry which is preliminary data.</text>
</comment>
<dbReference type="SUPFAM" id="SSF53756">
    <property type="entry name" value="UDP-Glycosyltransferase/glycogen phosphorylase"/>
    <property type="match status" value="1"/>
</dbReference>
<evidence type="ECO:0000256" key="1">
    <source>
        <dbReference type="SAM" id="MobiDB-lite"/>
    </source>
</evidence>
<dbReference type="Gene3D" id="3.40.50.2000">
    <property type="entry name" value="Glycogen Phosphorylase B"/>
    <property type="match status" value="2"/>
</dbReference>
<sequence length="253" mass="29091">LHRRDPGEGKTLSSPQESRTSSRGILPFRPKVVHVGKYYRPVPGGIETYCYHLCERLKDRTDLTVVVSHTAPRRAVEDVQGVKVVRLPRYAQIASTPISPGLIPWLRRVHADILHVHLPNPMAEVAYLSARPRGKLVVSYHSDIIRQKHLFELYQAVNRTFLSRADRIIAATPQNVDYSPVLSRFKDRTCIIPYGVRADDFRLTPGRRKRVGELRERFGPRIIFFVGRHVYYKGIEHLIRAMQHVDAHLVVRS</sequence>
<reference evidence="3" key="1">
    <citation type="journal article" date="2014" name="Front. Microbiol.">
        <title>High frequency of phylogenetically diverse reductive dehalogenase-homologous genes in deep subseafloor sedimentary metagenomes.</title>
        <authorList>
            <person name="Kawai M."/>
            <person name="Futagami T."/>
            <person name="Toyoda A."/>
            <person name="Takaki Y."/>
            <person name="Nishi S."/>
            <person name="Hori S."/>
            <person name="Arai W."/>
            <person name="Tsubouchi T."/>
            <person name="Morono Y."/>
            <person name="Uchiyama I."/>
            <person name="Ito T."/>
            <person name="Fujiyama A."/>
            <person name="Inagaki F."/>
            <person name="Takami H."/>
        </authorList>
    </citation>
    <scope>NUCLEOTIDE SEQUENCE</scope>
    <source>
        <strain evidence="3">Expedition CK06-06</strain>
    </source>
</reference>
<gene>
    <name evidence="3" type="ORF">S01H1_62346</name>
</gene>
<evidence type="ECO:0000259" key="2">
    <source>
        <dbReference type="Pfam" id="PF13439"/>
    </source>
</evidence>
<accession>X0YVX5</accession>
<dbReference type="InterPro" id="IPR028098">
    <property type="entry name" value="Glyco_trans_4-like_N"/>
</dbReference>
<evidence type="ECO:0000313" key="3">
    <source>
        <dbReference type="EMBL" id="GAG40766.1"/>
    </source>
</evidence>
<dbReference type="PANTHER" id="PTHR45947:SF3">
    <property type="entry name" value="SULFOQUINOVOSYL TRANSFERASE SQD2"/>
    <property type="match status" value="1"/>
</dbReference>